<protein>
    <submittedName>
        <fullName evidence="1">tRNA dimethylallyltransferase</fullName>
    </submittedName>
</protein>
<dbReference type="AlphaFoldDB" id="A0A8S0SF82"/>
<dbReference type="PANTHER" id="PTHR35765:SF2">
    <property type="entry name" value="OS05G0569200 PROTEIN"/>
    <property type="match status" value="1"/>
</dbReference>
<name>A0A8S0SF82_OLEEU</name>
<sequence>MSRTLPISVAAWLAQPFMRGDIALFPASSYSSKMCERGEELQASKLFSKHYMRQARYPIFIFHFQSSEEAEILEAEYEWLQKSPEKTKPLYSHSLPCIEAWVRSLGFYQSREDRAAWFVEKSDWHGQLSLDNTDLSIRFCCISSDD</sequence>
<dbReference type="Proteomes" id="UP000594638">
    <property type="component" value="Unassembled WGS sequence"/>
</dbReference>
<dbReference type="Gramene" id="OE9A000490T1">
    <property type="protein sequence ID" value="OE9A000490C1"/>
    <property type="gene ID" value="OE9A000490"/>
</dbReference>
<proteinExistence type="predicted"/>
<dbReference type="InterPro" id="IPR021489">
    <property type="entry name" value="DUF3143"/>
</dbReference>
<gene>
    <name evidence="1" type="ORF">OLEA9_A000490</name>
</gene>
<evidence type="ECO:0000313" key="2">
    <source>
        <dbReference type="Proteomes" id="UP000594638"/>
    </source>
</evidence>
<evidence type="ECO:0000313" key="1">
    <source>
        <dbReference type="EMBL" id="CAA2990067.1"/>
    </source>
</evidence>
<dbReference type="OrthoDB" id="1856195at2759"/>
<comment type="caution">
    <text evidence="1">The sequence shown here is derived from an EMBL/GenBank/DDBJ whole genome shotgun (WGS) entry which is preliminary data.</text>
</comment>
<accession>A0A8S0SF82</accession>
<organism evidence="1 2">
    <name type="scientific">Olea europaea subsp. europaea</name>
    <dbReference type="NCBI Taxonomy" id="158383"/>
    <lineage>
        <taxon>Eukaryota</taxon>
        <taxon>Viridiplantae</taxon>
        <taxon>Streptophyta</taxon>
        <taxon>Embryophyta</taxon>
        <taxon>Tracheophyta</taxon>
        <taxon>Spermatophyta</taxon>
        <taxon>Magnoliopsida</taxon>
        <taxon>eudicotyledons</taxon>
        <taxon>Gunneridae</taxon>
        <taxon>Pentapetalae</taxon>
        <taxon>asterids</taxon>
        <taxon>lamiids</taxon>
        <taxon>Lamiales</taxon>
        <taxon>Oleaceae</taxon>
        <taxon>Oleeae</taxon>
        <taxon>Olea</taxon>
    </lineage>
</organism>
<keyword evidence="2" id="KW-1185">Reference proteome</keyword>
<reference evidence="1 2" key="1">
    <citation type="submission" date="2019-12" db="EMBL/GenBank/DDBJ databases">
        <authorList>
            <person name="Alioto T."/>
            <person name="Alioto T."/>
            <person name="Gomez Garrido J."/>
        </authorList>
    </citation>
    <scope>NUCLEOTIDE SEQUENCE [LARGE SCALE GENOMIC DNA]</scope>
</reference>
<dbReference type="Pfam" id="PF11341">
    <property type="entry name" value="DUF3143"/>
    <property type="match status" value="1"/>
</dbReference>
<dbReference type="PANTHER" id="PTHR35765">
    <property type="entry name" value="OS05G0569200 PROTEIN"/>
    <property type="match status" value="1"/>
</dbReference>
<dbReference type="EMBL" id="CACTIH010004195">
    <property type="protein sequence ID" value="CAA2990067.1"/>
    <property type="molecule type" value="Genomic_DNA"/>
</dbReference>